<dbReference type="RefSeq" id="WP_377087095.1">
    <property type="nucleotide sequence ID" value="NZ_JBHSJL010000014.1"/>
</dbReference>
<dbReference type="SUPFAM" id="SSF56112">
    <property type="entry name" value="Protein kinase-like (PK-like)"/>
    <property type="match status" value="1"/>
</dbReference>
<dbReference type="CDD" id="cd13970">
    <property type="entry name" value="ABC1_ADCK3"/>
    <property type="match status" value="1"/>
</dbReference>
<accession>A0ABW4ZEK3</accession>
<comment type="caution">
    <text evidence="2">The sequence shown here is derived from an EMBL/GenBank/DDBJ whole genome shotgun (WGS) entry which is preliminary data.</text>
</comment>
<dbReference type="InterPro" id="IPR004147">
    <property type="entry name" value="ABC1_dom"/>
</dbReference>
<dbReference type="GO" id="GO:0016301">
    <property type="term" value="F:kinase activity"/>
    <property type="evidence" value="ECO:0007669"/>
    <property type="project" value="UniProtKB-KW"/>
</dbReference>
<keyword evidence="2" id="KW-0808">Transferase</keyword>
<sequence>MKEQTSIPKHKIGRAASLTAAGARVGVNYLKFAGKKALTGKDTKADFHEATASEAFGTFSKLKGSPLKLAQMLSMDRNLLPEPYVREFSKAQYSAPPLSYPLVVKTFLSELGSPPDQLFDTFSKKATAGASIGQVHKATHHGHDFAVKIQYPGVADSIHSDLAIVKPLAMRLFKLDARAINPYLKEVEDRLTEETDYTLELQRSEQLADQSKQIPGIRFPKFHPHLSTHRILTMDWVHGEVLDQFFDRNTNQKLANQIGQSLWDFYHHQVHTLRVFHADPHPGNFKVHDEELWILDFGCVKELPDEFYHQYFSLMDPEIFHDHDRFVSLLYDIGLLLPDDSPSAVKKLTQVFRESVDLLSRPFQQETFDFGDESYFRELADFGDRTRDDAELQSLNSARGNADALYLNRTYFGLYNLAGALNATIKTTRPTLRK</sequence>
<feature type="domain" description="ABC1 atypical kinase-like" evidence="1">
    <location>
        <begin position="92"/>
        <end position="325"/>
    </location>
</feature>
<dbReference type="Proteomes" id="UP001597389">
    <property type="component" value="Unassembled WGS sequence"/>
</dbReference>
<protein>
    <submittedName>
        <fullName evidence="2">ABC1 kinase family protein</fullName>
    </submittedName>
</protein>
<evidence type="ECO:0000259" key="1">
    <source>
        <dbReference type="Pfam" id="PF03109"/>
    </source>
</evidence>
<dbReference type="PANTHER" id="PTHR43173:SF19">
    <property type="entry name" value="AARF DOMAIN-CONTAINING PROTEIN KINASE 1"/>
    <property type="match status" value="1"/>
</dbReference>
<dbReference type="EMBL" id="JBHUJB010000073">
    <property type="protein sequence ID" value="MFD2160135.1"/>
    <property type="molecule type" value="Genomic_DNA"/>
</dbReference>
<dbReference type="Pfam" id="PF03109">
    <property type="entry name" value="ABC1"/>
    <property type="match status" value="1"/>
</dbReference>
<gene>
    <name evidence="2" type="ORF">ACFSW8_14615</name>
</gene>
<evidence type="ECO:0000313" key="2">
    <source>
        <dbReference type="EMBL" id="MFD2160135.1"/>
    </source>
</evidence>
<proteinExistence type="predicted"/>
<dbReference type="PANTHER" id="PTHR43173">
    <property type="entry name" value="ABC1 FAMILY PROTEIN"/>
    <property type="match status" value="1"/>
</dbReference>
<organism evidence="2 3">
    <name type="scientific">Rubritalea tangerina</name>
    <dbReference type="NCBI Taxonomy" id="430798"/>
    <lineage>
        <taxon>Bacteria</taxon>
        <taxon>Pseudomonadati</taxon>
        <taxon>Verrucomicrobiota</taxon>
        <taxon>Verrucomicrobiia</taxon>
        <taxon>Verrucomicrobiales</taxon>
        <taxon>Rubritaleaceae</taxon>
        <taxon>Rubritalea</taxon>
    </lineage>
</organism>
<name>A0ABW4ZEK3_9BACT</name>
<keyword evidence="3" id="KW-1185">Reference proteome</keyword>
<keyword evidence="2" id="KW-0418">Kinase</keyword>
<reference evidence="3" key="1">
    <citation type="journal article" date="2019" name="Int. J. Syst. Evol. Microbiol.">
        <title>The Global Catalogue of Microorganisms (GCM) 10K type strain sequencing project: providing services to taxonomists for standard genome sequencing and annotation.</title>
        <authorList>
            <consortium name="The Broad Institute Genomics Platform"/>
            <consortium name="The Broad Institute Genome Sequencing Center for Infectious Disease"/>
            <person name="Wu L."/>
            <person name="Ma J."/>
        </authorList>
    </citation>
    <scope>NUCLEOTIDE SEQUENCE [LARGE SCALE GENOMIC DNA]</scope>
    <source>
        <strain evidence="3">CCUG 57942</strain>
    </source>
</reference>
<dbReference type="InterPro" id="IPR051130">
    <property type="entry name" value="Mito_struct-func_regulator"/>
</dbReference>
<dbReference type="InterPro" id="IPR011009">
    <property type="entry name" value="Kinase-like_dom_sf"/>
</dbReference>
<evidence type="ECO:0000313" key="3">
    <source>
        <dbReference type="Proteomes" id="UP001597389"/>
    </source>
</evidence>
<dbReference type="InterPro" id="IPR034646">
    <property type="entry name" value="ADCK3_dom"/>
</dbReference>